<gene>
    <name evidence="7" type="ORF">PCLFYP37_00276</name>
</gene>
<evidence type="ECO:0000256" key="4">
    <source>
        <dbReference type="SAM" id="SignalP"/>
    </source>
</evidence>
<dbReference type="GO" id="GO:0005975">
    <property type="term" value="P:carbohydrate metabolic process"/>
    <property type="evidence" value="ECO:0007669"/>
    <property type="project" value="InterPro"/>
</dbReference>
<dbReference type="InterPro" id="IPR014718">
    <property type="entry name" value="GH-type_carb-bd"/>
</dbReference>
<keyword evidence="3" id="KW-0106">Calcium</keyword>
<evidence type="ECO:0000259" key="5">
    <source>
        <dbReference type="Pfam" id="PF07971"/>
    </source>
</evidence>
<keyword evidence="4" id="KW-0732">Signal</keyword>
<dbReference type="InterPro" id="IPR050883">
    <property type="entry name" value="PNGase"/>
</dbReference>
<feature type="domain" description="Glycosyl hydrolase family 92" evidence="5">
    <location>
        <begin position="278"/>
        <end position="729"/>
    </location>
</feature>
<feature type="domain" description="Glycosyl hydrolase family 92 N-terminal" evidence="6">
    <location>
        <begin position="35"/>
        <end position="272"/>
    </location>
</feature>
<dbReference type="Pfam" id="PF07971">
    <property type="entry name" value="Glyco_hydro_92"/>
    <property type="match status" value="1"/>
</dbReference>
<evidence type="ECO:0000256" key="1">
    <source>
        <dbReference type="ARBA" id="ARBA00001913"/>
    </source>
</evidence>
<dbReference type="InterPro" id="IPR041371">
    <property type="entry name" value="GH92_N"/>
</dbReference>
<dbReference type="EMBL" id="CACRUT010000023">
    <property type="protein sequence ID" value="VYU56837.1"/>
    <property type="molecule type" value="Genomic_DNA"/>
</dbReference>
<dbReference type="GO" id="GO:0000224">
    <property type="term" value="F:peptide-N4-(N-acetyl-beta-glucosaminyl)asparagine amidase activity"/>
    <property type="evidence" value="ECO:0007669"/>
    <property type="project" value="TreeGrafter"/>
</dbReference>
<dbReference type="Gene3D" id="3.30.2080.10">
    <property type="entry name" value="GH92 mannosidase domain"/>
    <property type="match status" value="1"/>
</dbReference>
<evidence type="ECO:0000313" key="7">
    <source>
        <dbReference type="EMBL" id="VYU56837.1"/>
    </source>
</evidence>
<dbReference type="Gene3D" id="1.20.1610.10">
    <property type="entry name" value="alpha-1,2-mannosidases domains"/>
    <property type="match status" value="1"/>
</dbReference>
<feature type="chain" id="PRO_5026805070" evidence="4">
    <location>
        <begin position="22"/>
        <end position="731"/>
    </location>
</feature>
<dbReference type="InterPro" id="IPR008928">
    <property type="entry name" value="6-hairpin_glycosidase_sf"/>
</dbReference>
<dbReference type="PANTHER" id="PTHR12143">
    <property type="entry name" value="PEPTIDE N-GLYCANASE PNGASE -RELATED"/>
    <property type="match status" value="1"/>
</dbReference>
<sequence>MRVLRTLFLLMSVASCPFVMSGKAAKTAKSHVDEVSMMIGTDGSHETEYGGTTPAVGSPFAMTQWCAATRLNGISRTMYRRCDSVLIGFMGTHQPAIWMGDYGVMTLMPQSGELKIKATDRQVRLDHGKEVATPYYYKVSYASGKHGGSEITTEMTATSRASFFHITYPKGEKSLLYLEAGRENEGGFIRIYPDKREVHIYNKERHDAHLGPALPGFKGYYVLKFSQAFAGYGTWRDGAVSGKSVQAEGGSVGGYVEFPAGTTWVDVRIGSSFIDFEQAAVNLSKEIPARSSFASVTKKVKKEWEEKLSKIDLEGASEEDRTIFYTAFFRTLQYPREFSEYGRYYSPFDDKVHQGVSYNAYSLWDTFRAEHPWLQIMAPERVDDMVTALVQMYEEGGWIPKWPNPTYTNIMIGTHADAVIADAYINGFRDYDVEKAYEAIRKDAYVPPTDDSLHRWGDREWWNGGYEARGGLSYYLKNGYVADDRTNESVARTLEFALSDYCIAQMAKALGKTADYEDLMRRTKNYRYLYNPKTKLFQARNADGSWAGEHSGFTEGANWTYQFCVMQDVQGLIDLMGGNESFAAALDNVFDNGHYRHDNEPGHHYVYLYNYCGRFDKAQERIPEILDTHYRNGADGLSGNDDCGQMSAWYLFSSLGFYPVTPASGEYALGIPRFPSVRVELPHGKVLTVRAEGLKEHRHLPVILFNGKKLDAPFIAIRDLMKGGVLEFKAE</sequence>
<dbReference type="AlphaFoldDB" id="A0A6N3FWQ5"/>
<proteinExistence type="predicted"/>
<keyword evidence="7" id="KW-0378">Hydrolase</keyword>
<dbReference type="Gene3D" id="1.20.1050.60">
    <property type="entry name" value="alpha-1,2-mannosidase"/>
    <property type="match status" value="1"/>
</dbReference>
<dbReference type="PANTHER" id="PTHR12143:SF43">
    <property type="entry name" value="PUTATIVE-RELATED"/>
    <property type="match status" value="1"/>
</dbReference>
<organism evidence="7">
    <name type="scientific">Paraprevotella clara</name>
    <dbReference type="NCBI Taxonomy" id="454154"/>
    <lineage>
        <taxon>Bacteria</taxon>
        <taxon>Pseudomonadati</taxon>
        <taxon>Bacteroidota</taxon>
        <taxon>Bacteroidia</taxon>
        <taxon>Bacteroidales</taxon>
        <taxon>Prevotellaceae</taxon>
        <taxon>Paraprevotella</taxon>
    </lineage>
</organism>
<dbReference type="GO" id="GO:0030246">
    <property type="term" value="F:carbohydrate binding"/>
    <property type="evidence" value="ECO:0007669"/>
    <property type="project" value="InterPro"/>
</dbReference>
<dbReference type="FunFam" id="1.20.1050.60:FF:000001">
    <property type="entry name" value="Putative alpha-1,2-mannosidase"/>
    <property type="match status" value="1"/>
</dbReference>
<dbReference type="NCBIfam" id="TIGR01180">
    <property type="entry name" value="aman2_put"/>
    <property type="match status" value="1"/>
</dbReference>
<dbReference type="GO" id="GO:0005829">
    <property type="term" value="C:cytosol"/>
    <property type="evidence" value="ECO:0007669"/>
    <property type="project" value="TreeGrafter"/>
</dbReference>
<feature type="signal peptide" evidence="4">
    <location>
        <begin position="1"/>
        <end position="21"/>
    </location>
</feature>
<evidence type="ECO:0000259" key="6">
    <source>
        <dbReference type="Pfam" id="PF17678"/>
    </source>
</evidence>
<name>A0A6N3FWQ5_9BACT</name>
<dbReference type="PROSITE" id="PS51257">
    <property type="entry name" value="PROKAR_LIPOPROTEIN"/>
    <property type="match status" value="1"/>
</dbReference>
<dbReference type="GO" id="GO:0006516">
    <property type="term" value="P:glycoprotein catabolic process"/>
    <property type="evidence" value="ECO:0007669"/>
    <property type="project" value="TreeGrafter"/>
</dbReference>
<dbReference type="InterPro" id="IPR012939">
    <property type="entry name" value="Glyco_hydro_92"/>
</dbReference>
<accession>A0A6N3FWQ5</accession>
<reference evidence="7" key="1">
    <citation type="submission" date="2019-11" db="EMBL/GenBank/DDBJ databases">
        <authorList>
            <person name="Feng L."/>
        </authorList>
    </citation>
    <scope>NUCLEOTIDE SEQUENCE</scope>
    <source>
        <strain evidence="7">PclaraLFYP37</strain>
    </source>
</reference>
<dbReference type="InterPro" id="IPR005887">
    <property type="entry name" value="GH92_a_mannosidase_put"/>
</dbReference>
<comment type="subunit">
    <text evidence="2">Monomer.</text>
</comment>
<dbReference type="RefSeq" id="WP_412442421.1">
    <property type="nucleotide sequence ID" value="NZ_CACRUT010000023.1"/>
</dbReference>
<dbReference type="Gene3D" id="2.70.98.10">
    <property type="match status" value="1"/>
</dbReference>
<evidence type="ECO:0000256" key="2">
    <source>
        <dbReference type="ARBA" id="ARBA00011245"/>
    </source>
</evidence>
<comment type="cofactor">
    <cofactor evidence="1">
        <name>Ca(2+)</name>
        <dbReference type="ChEBI" id="CHEBI:29108"/>
    </cofactor>
</comment>
<evidence type="ECO:0000256" key="3">
    <source>
        <dbReference type="ARBA" id="ARBA00022837"/>
    </source>
</evidence>
<dbReference type="SUPFAM" id="SSF48208">
    <property type="entry name" value="Six-hairpin glycosidases"/>
    <property type="match status" value="1"/>
</dbReference>
<dbReference type="Pfam" id="PF17678">
    <property type="entry name" value="Glyco_hydro_92N"/>
    <property type="match status" value="1"/>
</dbReference>
<protein>
    <submittedName>
        <fullName evidence="7">Glycosyl hydrolase family 92</fullName>
    </submittedName>
</protein>